<evidence type="ECO:0000256" key="1">
    <source>
        <dbReference type="SAM" id="Coils"/>
    </source>
</evidence>
<dbReference type="Pfam" id="PF07875">
    <property type="entry name" value="Coat_F"/>
    <property type="match status" value="1"/>
</dbReference>
<dbReference type="InterPro" id="IPR012347">
    <property type="entry name" value="Ferritin-like"/>
</dbReference>
<keyword evidence="2" id="KW-0946">Virion</keyword>
<keyword evidence="1" id="KW-0175">Coiled coil</keyword>
<dbReference type="RefSeq" id="WP_268041456.1">
    <property type="nucleotide sequence ID" value="NZ_JAPQER010000005.1"/>
</dbReference>
<evidence type="ECO:0000313" key="3">
    <source>
        <dbReference type="Proteomes" id="UP001078443"/>
    </source>
</evidence>
<keyword evidence="2" id="KW-0167">Capsid protein</keyword>
<proteinExistence type="predicted"/>
<comment type="caution">
    <text evidence="2">The sequence shown here is derived from an EMBL/GenBank/DDBJ whole genome shotgun (WGS) entry which is preliminary data.</text>
</comment>
<name>A0ABT4D523_9CLOT</name>
<organism evidence="2 3">
    <name type="scientific">Clostridium aestuarii</name>
    <dbReference type="NCBI Taxonomy" id="338193"/>
    <lineage>
        <taxon>Bacteria</taxon>
        <taxon>Bacillati</taxon>
        <taxon>Bacillota</taxon>
        <taxon>Clostridia</taxon>
        <taxon>Eubacteriales</taxon>
        <taxon>Clostridiaceae</taxon>
        <taxon>Clostridium</taxon>
    </lineage>
</organism>
<evidence type="ECO:0000313" key="2">
    <source>
        <dbReference type="EMBL" id="MCY6485138.1"/>
    </source>
</evidence>
<reference evidence="2" key="1">
    <citation type="submission" date="2022-12" db="EMBL/GenBank/DDBJ databases">
        <authorList>
            <person name="Wang J."/>
        </authorList>
    </citation>
    <scope>NUCLEOTIDE SEQUENCE</scope>
    <source>
        <strain evidence="2">HY-45-18</strain>
    </source>
</reference>
<accession>A0ABT4D523</accession>
<feature type="coiled-coil region" evidence="1">
    <location>
        <begin position="23"/>
        <end position="50"/>
    </location>
</feature>
<dbReference type="EMBL" id="JAPQER010000005">
    <property type="protein sequence ID" value="MCY6485138.1"/>
    <property type="molecule type" value="Genomic_DNA"/>
</dbReference>
<dbReference type="Gene3D" id="1.20.1260.10">
    <property type="match status" value="1"/>
</dbReference>
<gene>
    <name evidence="2" type="ORF">OW763_12395</name>
</gene>
<dbReference type="Proteomes" id="UP001078443">
    <property type="component" value="Unassembled WGS sequence"/>
</dbReference>
<keyword evidence="3" id="KW-1185">Reference proteome</keyword>
<dbReference type="InterPro" id="IPR012851">
    <property type="entry name" value="Spore_coat_CotF-like"/>
</dbReference>
<protein>
    <submittedName>
        <fullName evidence="2">Spore coat protein</fullName>
    </submittedName>
</protein>
<sequence>MQEKEMVNDILSMVNNSMTGYANVVTQCDNQELRKTIQQLRDEGEKFQYDLYNIAKQKGYYNPAAQVTQQERQQVKSQLNQA</sequence>